<keyword evidence="10" id="KW-0812">Transmembrane</keyword>
<evidence type="ECO:0000256" key="9">
    <source>
        <dbReference type="SAM" id="Coils"/>
    </source>
</evidence>
<dbReference type="CDD" id="cd16917">
    <property type="entry name" value="HATPase_UhpB-NarQ-NarX-like"/>
    <property type="match status" value="1"/>
</dbReference>
<dbReference type="GO" id="GO:0046983">
    <property type="term" value="F:protein dimerization activity"/>
    <property type="evidence" value="ECO:0007669"/>
    <property type="project" value="InterPro"/>
</dbReference>
<dbReference type="Pfam" id="PF02518">
    <property type="entry name" value="HATPase_c"/>
    <property type="match status" value="1"/>
</dbReference>
<keyword evidence="8" id="KW-0902">Two-component regulatory system</keyword>
<dbReference type="InterPro" id="IPR003594">
    <property type="entry name" value="HATPase_dom"/>
</dbReference>
<keyword evidence="5" id="KW-0547">Nucleotide-binding</keyword>
<evidence type="ECO:0000259" key="11">
    <source>
        <dbReference type="SMART" id="SM00387"/>
    </source>
</evidence>
<accession>A0A4D4JA48</accession>
<feature type="transmembrane region" description="Helical" evidence="10">
    <location>
        <begin position="36"/>
        <end position="53"/>
    </location>
</feature>
<feature type="coiled-coil region" evidence="9">
    <location>
        <begin position="156"/>
        <end position="183"/>
    </location>
</feature>
<proteinExistence type="predicted"/>
<dbReference type="SMART" id="SM00387">
    <property type="entry name" value="HATPase_c"/>
    <property type="match status" value="1"/>
</dbReference>
<dbReference type="Gene3D" id="3.30.565.10">
    <property type="entry name" value="Histidine kinase-like ATPase, C-terminal domain"/>
    <property type="match status" value="1"/>
</dbReference>
<evidence type="ECO:0000313" key="13">
    <source>
        <dbReference type="Proteomes" id="UP000298860"/>
    </source>
</evidence>
<keyword evidence="9" id="KW-0175">Coiled coil</keyword>
<keyword evidence="10" id="KW-0472">Membrane</keyword>
<evidence type="ECO:0000256" key="10">
    <source>
        <dbReference type="SAM" id="Phobius"/>
    </source>
</evidence>
<dbReference type="GO" id="GO:0005524">
    <property type="term" value="F:ATP binding"/>
    <property type="evidence" value="ECO:0007669"/>
    <property type="project" value="UniProtKB-KW"/>
</dbReference>
<evidence type="ECO:0000313" key="12">
    <source>
        <dbReference type="EMBL" id="GDY31880.1"/>
    </source>
</evidence>
<dbReference type="GO" id="GO:0000155">
    <property type="term" value="F:phosphorelay sensor kinase activity"/>
    <property type="evidence" value="ECO:0007669"/>
    <property type="project" value="InterPro"/>
</dbReference>
<evidence type="ECO:0000256" key="4">
    <source>
        <dbReference type="ARBA" id="ARBA00022679"/>
    </source>
</evidence>
<dbReference type="PANTHER" id="PTHR24421:SF10">
    <property type="entry name" value="NITRATE_NITRITE SENSOR PROTEIN NARQ"/>
    <property type="match status" value="1"/>
</dbReference>
<comment type="caution">
    <text evidence="12">The sequence shown here is derived from an EMBL/GenBank/DDBJ whole genome shotgun (WGS) entry which is preliminary data.</text>
</comment>
<keyword evidence="10" id="KW-1133">Transmembrane helix</keyword>
<feature type="transmembrane region" description="Helical" evidence="10">
    <location>
        <begin position="60"/>
        <end position="79"/>
    </location>
</feature>
<keyword evidence="6 12" id="KW-0418">Kinase</keyword>
<dbReference type="EMBL" id="BJFL01000018">
    <property type="protein sequence ID" value="GDY31880.1"/>
    <property type="molecule type" value="Genomic_DNA"/>
</dbReference>
<dbReference type="Pfam" id="PF07730">
    <property type="entry name" value="HisKA_3"/>
    <property type="match status" value="1"/>
</dbReference>
<evidence type="ECO:0000256" key="2">
    <source>
        <dbReference type="ARBA" id="ARBA00012438"/>
    </source>
</evidence>
<sequence>MRDTVGTLPLTAVLVLASIGESHPTQPADKIPPGHVPHPAAYALVAVAGLALAARRRWPLAVFAVSAGAVLGYTALGYVNGAALLAPMIALYTVAASGMSARLVVPLGAVTAGSLLAAQAVSGPFGAFGGPAPVVPFEVVASVAVGLAVANRRAYVAEAEARAERAERTREEEARRRVDAERLRIARELHDVVAHTMATINVQAAAAGRLLAEGRSAQAGDALRTITSASRDGLRELRAILHVLRQQDEAEPTGPAPGVDQIDALVAATCRAGLPTTLRVTGERVPLPPAADLTGYRIVQESLTNAVRHAGPATATVTLHFAGTELRIDVTDTGVGPQAQPADHGYGLRGMAERAAAIGGTVDAGPAPHGGFTVHARLPLGGASAGAPAAGDASPAGSGT</sequence>
<keyword evidence="7" id="KW-0067">ATP-binding</keyword>
<name>A0A4D4JA48_9PSEU</name>
<dbReference type="InterPro" id="IPR011712">
    <property type="entry name" value="Sig_transdc_His_kin_sub3_dim/P"/>
</dbReference>
<dbReference type="Proteomes" id="UP000298860">
    <property type="component" value="Unassembled WGS sequence"/>
</dbReference>
<dbReference type="InterPro" id="IPR036890">
    <property type="entry name" value="HATPase_C_sf"/>
</dbReference>
<reference evidence="13" key="1">
    <citation type="submission" date="2019-04" db="EMBL/GenBank/DDBJ databases">
        <title>Draft genome sequence of Pseudonocardiaceae bacterium SL3-2-4.</title>
        <authorList>
            <person name="Ningsih F."/>
            <person name="Yokota A."/>
            <person name="Sakai Y."/>
            <person name="Nanatani K."/>
            <person name="Yabe S."/>
            <person name="Oetari A."/>
            <person name="Sjamsuridzal W."/>
        </authorList>
    </citation>
    <scope>NUCLEOTIDE SEQUENCE [LARGE SCALE GENOMIC DNA]</scope>
    <source>
        <strain evidence="13">SL3-2-4</strain>
    </source>
</reference>
<dbReference type="InterPro" id="IPR050482">
    <property type="entry name" value="Sensor_HK_TwoCompSys"/>
</dbReference>
<evidence type="ECO:0000256" key="8">
    <source>
        <dbReference type="ARBA" id="ARBA00023012"/>
    </source>
</evidence>
<dbReference type="Gene3D" id="1.20.5.1930">
    <property type="match status" value="1"/>
</dbReference>
<comment type="catalytic activity">
    <reaction evidence="1">
        <text>ATP + protein L-histidine = ADP + protein N-phospho-L-histidine.</text>
        <dbReference type="EC" id="2.7.13.3"/>
    </reaction>
</comment>
<keyword evidence="3" id="KW-0597">Phosphoprotein</keyword>
<feature type="domain" description="Histidine kinase/HSP90-like ATPase" evidence="11">
    <location>
        <begin position="291"/>
        <end position="382"/>
    </location>
</feature>
<protein>
    <recommendedName>
        <fullName evidence="2">histidine kinase</fullName>
        <ecNumber evidence="2">2.7.13.3</ecNumber>
    </recommendedName>
</protein>
<dbReference type="AlphaFoldDB" id="A0A4D4JA48"/>
<gene>
    <name evidence="12" type="ORF">GTS_35130</name>
</gene>
<dbReference type="SUPFAM" id="SSF55874">
    <property type="entry name" value="ATPase domain of HSP90 chaperone/DNA topoisomerase II/histidine kinase"/>
    <property type="match status" value="1"/>
</dbReference>
<dbReference type="GO" id="GO:0016020">
    <property type="term" value="C:membrane"/>
    <property type="evidence" value="ECO:0007669"/>
    <property type="project" value="InterPro"/>
</dbReference>
<evidence type="ECO:0000256" key="7">
    <source>
        <dbReference type="ARBA" id="ARBA00022840"/>
    </source>
</evidence>
<keyword evidence="13" id="KW-1185">Reference proteome</keyword>
<keyword evidence="4" id="KW-0808">Transferase</keyword>
<evidence type="ECO:0000256" key="6">
    <source>
        <dbReference type="ARBA" id="ARBA00022777"/>
    </source>
</evidence>
<dbReference type="EC" id="2.7.13.3" evidence="2"/>
<evidence type="ECO:0000256" key="1">
    <source>
        <dbReference type="ARBA" id="ARBA00000085"/>
    </source>
</evidence>
<evidence type="ECO:0000256" key="3">
    <source>
        <dbReference type="ARBA" id="ARBA00022553"/>
    </source>
</evidence>
<dbReference type="PANTHER" id="PTHR24421">
    <property type="entry name" value="NITRATE/NITRITE SENSOR PROTEIN NARX-RELATED"/>
    <property type="match status" value="1"/>
</dbReference>
<evidence type="ECO:0000256" key="5">
    <source>
        <dbReference type="ARBA" id="ARBA00022741"/>
    </source>
</evidence>
<organism evidence="12 13">
    <name type="scientific">Gandjariella thermophila</name>
    <dbReference type="NCBI Taxonomy" id="1931992"/>
    <lineage>
        <taxon>Bacteria</taxon>
        <taxon>Bacillati</taxon>
        <taxon>Actinomycetota</taxon>
        <taxon>Actinomycetes</taxon>
        <taxon>Pseudonocardiales</taxon>
        <taxon>Pseudonocardiaceae</taxon>
        <taxon>Gandjariella</taxon>
    </lineage>
</organism>